<proteinExistence type="predicted"/>
<accession>A0A3P9IKJ9</accession>
<dbReference type="SUPFAM" id="SSF51735">
    <property type="entry name" value="NAD(P)-binding Rossmann-fold domains"/>
    <property type="match status" value="1"/>
</dbReference>
<reference evidence="1 2" key="2">
    <citation type="submission" date="2017-04" db="EMBL/GenBank/DDBJ databases">
        <title>CpG methylation of centromeres and impact of large insertions on vertebrate speciation.</title>
        <authorList>
            <person name="Ichikawa K."/>
            <person name="Yoshimura J."/>
            <person name="Morishita S."/>
        </authorList>
    </citation>
    <scope>NUCLEOTIDE SEQUENCE</scope>
    <source>
        <strain evidence="1 2">HSOK</strain>
    </source>
</reference>
<name>A0A3P9IKJ9_ORYLA</name>
<evidence type="ECO:0000313" key="2">
    <source>
        <dbReference type="Proteomes" id="UP000265200"/>
    </source>
</evidence>
<dbReference type="InterPro" id="IPR036291">
    <property type="entry name" value="NAD(P)-bd_dom_sf"/>
</dbReference>
<dbReference type="InterPro" id="IPR051468">
    <property type="entry name" value="Fungal_SecMetab_SDRs"/>
</dbReference>
<reference evidence="1" key="3">
    <citation type="submission" date="2025-08" db="UniProtKB">
        <authorList>
            <consortium name="Ensembl"/>
        </authorList>
    </citation>
    <scope>IDENTIFICATION</scope>
    <source>
        <strain evidence="1">HSOK</strain>
    </source>
</reference>
<dbReference type="Ensembl" id="ENSORLT00015029555.1">
    <property type="protein sequence ID" value="ENSORLP00015020368.1"/>
    <property type="gene ID" value="ENSORLG00015021518.1"/>
</dbReference>
<dbReference type="AlphaFoldDB" id="A0A3P9IKJ9"/>
<dbReference type="Proteomes" id="UP000265200">
    <property type="component" value="Chromosome 6"/>
</dbReference>
<dbReference type="PANTHER" id="PTHR43544">
    <property type="entry name" value="SHORT-CHAIN DEHYDROGENASE/REDUCTASE"/>
    <property type="match status" value="1"/>
</dbReference>
<protein>
    <submittedName>
        <fullName evidence="1">Zgc:158868</fullName>
    </submittedName>
</protein>
<evidence type="ECO:0000313" key="1">
    <source>
        <dbReference type="Ensembl" id="ENSORLP00015020368.1"/>
    </source>
</evidence>
<organism evidence="1 2">
    <name type="scientific">Oryzias latipes</name>
    <name type="common">Japanese rice fish</name>
    <name type="synonym">Japanese killifish</name>
    <dbReference type="NCBI Taxonomy" id="8090"/>
    <lineage>
        <taxon>Eukaryota</taxon>
        <taxon>Metazoa</taxon>
        <taxon>Chordata</taxon>
        <taxon>Craniata</taxon>
        <taxon>Vertebrata</taxon>
        <taxon>Euteleostomi</taxon>
        <taxon>Actinopterygii</taxon>
        <taxon>Neopterygii</taxon>
        <taxon>Teleostei</taxon>
        <taxon>Neoteleostei</taxon>
        <taxon>Acanthomorphata</taxon>
        <taxon>Ovalentaria</taxon>
        <taxon>Atherinomorphae</taxon>
        <taxon>Beloniformes</taxon>
        <taxon>Adrianichthyidae</taxon>
        <taxon>Oryziinae</taxon>
        <taxon>Oryzias</taxon>
    </lineage>
</organism>
<reference evidence="1" key="4">
    <citation type="submission" date="2025-09" db="UniProtKB">
        <authorList>
            <consortium name="Ensembl"/>
        </authorList>
    </citation>
    <scope>IDENTIFICATION</scope>
    <source>
        <strain evidence="1">HSOK</strain>
    </source>
</reference>
<dbReference type="Gene3D" id="3.40.50.720">
    <property type="entry name" value="NAD(P)-binding Rossmann-like Domain"/>
    <property type="match status" value="1"/>
</dbReference>
<reference key="1">
    <citation type="journal article" date="2007" name="Nature">
        <title>The medaka draft genome and insights into vertebrate genome evolution.</title>
        <authorList>
            <person name="Kasahara M."/>
            <person name="Naruse K."/>
            <person name="Sasaki S."/>
            <person name="Nakatani Y."/>
            <person name="Qu W."/>
            <person name="Ahsan B."/>
            <person name="Yamada T."/>
            <person name="Nagayasu Y."/>
            <person name="Doi K."/>
            <person name="Kasai Y."/>
            <person name="Jindo T."/>
            <person name="Kobayashi D."/>
            <person name="Shimada A."/>
            <person name="Toyoda A."/>
            <person name="Kuroki Y."/>
            <person name="Fujiyama A."/>
            <person name="Sasaki T."/>
            <person name="Shimizu A."/>
            <person name="Asakawa S."/>
            <person name="Shimizu N."/>
            <person name="Hashimoto S."/>
            <person name="Yang J."/>
            <person name="Lee Y."/>
            <person name="Matsushima K."/>
            <person name="Sugano S."/>
            <person name="Sakaizumi M."/>
            <person name="Narita T."/>
            <person name="Ohishi K."/>
            <person name="Haga S."/>
            <person name="Ohta F."/>
            <person name="Nomoto H."/>
            <person name="Nogata K."/>
            <person name="Morishita T."/>
            <person name="Endo T."/>
            <person name="Shin-I T."/>
            <person name="Takeda H."/>
            <person name="Morishita S."/>
            <person name="Kohara Y."/>
        </authorList>
    </citation>
    <scope>NUCLEOTIDE SEQUENCE [LARGE SCALE GENOMIC DNA]</scope>
    <source>
        <strain>Hd-rR</strain>
    </source>
</reference>
<dbReference type="PANTHER" id="PTHR43544:SF33">
    <property type="entry name" value="C-FACTOR"/>
    <property type="match status" value="1"/>
</dbReference>
<sequence length="113" mass="12566">MIPNGRNIKQKVKNILVHLTKPSDFLTHRVDQKKGLQTQAALNMLTCCQAENFRADDILVAAVHPGWVRTHMGGEEAPLTTEDSVLGIIRVLSTLSSKHSGRLLDWEGNSIPW</sequence>